<protein>
    <submittedName>
        <fullName evidence="4">PspA/IM30 family protein</fullName>
    </submittedName>
</protein>
<evidence type="ECO:0000256" key="2">
    <source>
        <dbReference type="SAM" id="Coils"/>
    </source>
</evidence>
<sequence length="222" mass="25546">MQLIQRVRDITVATFNEQMEKAEDPVKAIDRFLADTRQEIDRAEALHAQCNRHSLQMKRQWLEAERRQDSRARQAELALQEGREAGARAALSDKLTQEEIAAQYKALYEESAEQLTQLRERLQELHGTYQAAADRRQYYAARMETLRLQQSMPRRGTAAGADPARMFHRLEEQLGDRELETRALRELRSAQCAPHAPLSPEREAAAEQALQQLKQKLAKGSR</sequence>
<comment type="caution">
    <text evidence="4">The sequence shown here is derived from an EMBL/GenBank/DDBJ whole genome shotgun (WGS) entry which is preliminary data.</text>
</comment>
<dbReference type="EMBL" id="JACXIZ010000033">
    <property type="protein sequence ID" value="MBD2847172.1"/>
    <property type="molecule type" value="Genomic_DNA"/>
</dbReference>
<dbReference type="RefSeq" id="WP_190920232.1">
    <property type="nucleotide sequence ID" value="NZ_JACXIZ010000033.1"/>
</dbReference>
<dbReference type="PANTHER" id="PTHR31088">
    <property type="entry name" value="MEMBRANE-ASSOCIATED PROTEIN VIPP1, CHLOROPLASTIC"/>
    <property type="match status" value="1"/>
</dbReference>
<dbReference type="PANTHER" id="PTHR31088:SF6">
    <property type="entry name" value="PHAGE SHOCK PROTEIN A"/>
    <property type="match status" value="1"/>
</dbReference>
<accession>A0A927GTY5</accession>
<evidence type="ECO:0000256" key="1">
    <source>
        <dbReference type="ARBA" id="ARBA00043985"/>
    </source>
</evidence>
<organism evidence="4 5">
    <name type="scientific">Paenibacillus sabuli</name>
    <dbReference type="NCBI Taxonomy" id="2772509"/>
    <lineage>
        <taxon>Bacteria</taxon>
        <taxon>Bacillati</taxon>
        <taxon>Bacillota</taxon>
        <taxon>Bacilli</taxon>
        <taxon>Bacillales</taxon>
        <taxon>Paenibacillaceae</taxon>
        <taxon>Paenibacillus</taxon>
    </lineage>
</organism>
<proteinExistence type="inferred from homology"/>
<comment type="similarity">
    <text evidence="1">Belongs to the PspA/Vipp/IM30 family.</text>
</comment>
<evidence type="ECO:0000313" key="5">
    <source>
        <dbReference type="Proteomes" id="UP000621560"/>
    </source>
</evidence>
<feature type="compositionally biased region" description="Low complexity" evidence="3">
    <location>
        <begin position="206"/>
        <end position="215"/>
    </location>
</feature>
<dbReference type="Pfam" id="PF04012">
    <property type="entry name" value="PspA_IM30"/>
    <property type="match status" value="1"/>
</dbReference>
<dbReference type="InterPro" id="IPR007157">
    <property type="entry name" value="PspA_VIPP1"/>
</dbReference>
<evidence type="ECO:0000256" key="3">
    <source>
        <dbReference type="SAM" id="MobiDB-lite"/>
    </source>
</evidence>
<dbReference type="Proteomes" id="UP000621560">
    <property type="component" value="Unassembled WGS sequence"/>
</dbReference>
<name>A0A927GTY5_9BACL</name>
<reference evidence="4" key="1">
    <citation type="submission" date="2020-09" db="EMBL/GenBank/DDBJ databases">
        <title>A novel bacterium of genus Paenibacillus, isolated from South China Sea.</title>
        <authorList>
            <person name="Huang H."/>
            <person name="Mo K."/>
            <person name="Hu Y."/>
        </authorList>
    </citation>
    <scope>NUCLEOTIDE SEQUENCE</scope>
    <source>
        <strain evidence="4">IB182496</strain>
    </source>
</reference>
<evidence type="ECO:0000313" key="4">
    <source>
        <dbReference type="EMBL" id="MBD2847172.1"/>
    </source>
</evidence>
<keyword evidence="5" id="KW-1185">Reference proteome</keyword>
<dbReference type="AlphaFoldDB" id="A0A927GTY5"/>
<feature type="region of interest" description="Disordered" evidence="3">
    <location>
        <begin position="190"/>
        <end position="222"/>
    </location>
</feature>
<keyword evidence="2" id="KW-0175">Coiled coil</keyword>
<feature type="coiled-coil region" evidence="2">
    <location>
        <begin position="101"/>
        <end position="135"/>
    </location>
</feature>
<gene>
    <name evidence="4" type="ORF">IDH44_18385</name>
</gene>